<sequence>MLGNVIVALAEVSSNAGVIMDGKETHKNAKDSNYYFTSEETMEEEEASFGIRKRSSFTDSRTAGSSYFQALSIRGCTTVENSGHKTDDSFHNHPLLNSLIAYNVMTYLPRKDLLNCRLVCTPWDTEACRLLRKVLLLEFQDICHISKFKFLMDQNLIKKPNREVPFAKIYLRSTFRLGHFIKQLQIAKVGCDCGANFFQKLLFYQTTYITSLDLQIISAPIRLSPVSEYSKYLRIKTPKRLSPKWRLPNLKQLHLRHQLFTERPRFIEDLLEAVVNLEVLKTDEASPLFCRSVFVPKVLSSRNRWNKLKRLLVGDMLYFTNQQMLKFAEMKFHLEYLPLNFNILVPSLESVDVKNLLVLLVSLQDHLKKLELFNHRPDLNVDLITFPRMKKLESLKVTNISFPFISLQELPNLKILSVVHETNTMYNSILSLKIPPHPVLSSVGLCPMVALNLSHLRDWMAYWDLNAKSYVSELASAFPSLRTLSINGNDSVLKNIYEKMPLLETLTIHGPITDEGITGISLELCQRMHSDQDYGLVDSDELDQLRFIGDLKKIRKITIASMGNRSLLTEVSVFLGFVCCADLINLDIGNRELVDLWKAEVERLRGSSTVS</sequence>
<dbReference type="InterPro" id="IPR036047">
    <property type="entry name" value="F-box-like_dom_sf"/>
</dbReference>
<evidence type="ECO:0000313" key="3">
    <source>
        <dbReference type="Proteomes" id="UP000094527"/>
    </source>
</evidence>
<dbReference type="Pfam" id="PF00646">
    <property type="entry name" value="F-box"/>
    <property type="match status" value="1"/>
</dbReference>
<evidence type="ECO:0000259" key="1">
    <source>
        <dbReference type="Pfam" id="PF00646"/>
    </source>
</evidence>
<accession>A0A1D2NKT7</accession>
<dbReference type="AlphaFoldDB" id="A0A1D2NKT7"/>
<keyword evidence="3" id="KW-1185">Reference proteome</keyword>
<dbReference type="InterPro" id="IPR001810">
    <property type="entry name" value="F-box_dom"/>
</dbReference>
<name>A0A1D2NKT7_ORCCI</name>
<dbReference type="Gene3D" id="3.80.10.10">
    <property type="entry name" value="Ribonuclease Inhibitor"/>
    <property type="match status" value="1"/>
</dbReference>
<dbReference type="OMA" id="FQDICHI"/>
<dbReference type="InterPro" id="IPR032675">
    <property type="entry name" value="LRR_dom_sf"/>
</dbReference>
<dbReference type="SUPFAM" id="SSF52047">
    <property type="entry name" value="RNI-like"/>
    <property type="match status" value="1"/>
</dbReference>
<feature type="domain" description="F-box" evidence="1">
    <location>
        <begin position="100"/>
        <end position="123"/>
    </location>
</feature>
<dbReference type="SUPFAM" id="SSF81383">
    <property type="entry name" value="F-box domain"/>
    <property type="match status" value="1"/>
</dbReference>
<protein>
    <recommendedName>
        <fullName evidence="1">F-box domain-containing protein</fullName>
    </recommendedName>
</protein>
<comment type="caution">
    <text evidence="2">The sequence shown here is derived from an EMBL/GenBank/DDBJ whole genome shotgun (WGS) entry which is preliminary data.</text>
</comment>
<dbReference type="EMBL" id="LJIJ01000014">
    <property type="protein sequence ID" value="ODN05864.1"/>
    <property type="molecule type" value="Genomic_DNA"/>
</dbReference>
<reference evidence="2 3" key="1">
    <citation type="journal article" date="2016" name="Genome Biol. Evol.">
        <title>Gene Family Evolution Reflects Adaptation to Soil Environmental Stressors in the Genome of the Collembolan Orchesella cincta.</title>
        <authorList>
            <person name="Faddeeva-Vakhrusheva A."/>
            <person name="Derks M.F."/>
            <person name="Anvar S.Y."/>
            <person name="Agamennone V."/>
            <person name="Suring W."/>
            <person name="Smit S."/>
            <person name="van Straalen N.M."/>
            <person name="Roelofs D."/>
        </authorList>
    </citation>
    <scope>NUCLEOTIDE SEQUENCE [LARGE SCALE GENOMIC DNA]</scope>
    <source>
        <tissue evidence="2">Mixed pool</tissue>
    </source>
</reference>
<gene>
    <name evidence="2" type="ORF">Ocin01_00811</name>
</gene>
<evidence type="ECO:0000313" key="2">
    <source>
        <dbReference type="EMBL" id="ODN05864.1"/>
    </source>
</evidence>
<organism evidence="2 3">
    <name type="scientific">Orchesella cincta</name>
    <name type="common">Springtail</name>
    <name type="synonym">Podura cincta</name>
    <dbReference type="NCBI Taxonomy" id="48709"/>
    <lineage>
        <taxon>Eukaryota</taxon>
        <taxon>Metazoa</taxon>
        <taxon>Ecdysozoa</taxon>
        <taxon>Arthropoda</taxon>
        <taxon>Hexapoda</taxon>
        <taxon>Collembola</taxon>
        <taxon>Entomobryomorpha</taxon>
        <taxon>Entomobryoidea</taxon>
        <taxon>Orchesellidae</taxon>
        <taxon>Orchesellinae</taxon>
        <taxon>Orchesella</taxon>
    </lineage>
</organism>
<proteinExistence type="predicted"/>
<dbReference type="Proteomes" id="UP000094527">
    <property type="component" value="Unassembled WGS sequence"/>
</dbReference>